<dbReference type="PANTHER" id="PTHR30451:SF5">
    <property type="entry name" value="SLR0019 PROTEIN"/>
    <property type="match status" value="1"/>
</dbReference>
<reference evidence="4 5" key="1">
    <citation type="submission" date="2016-10" db="EMBL/GenBank/DDBJ databases">
        <authorList>
            <person name="de Groot N.N."/>
        </authorList>
    </citation>
    <scope>NUCLEOTIDE SEQUENCE [LARGE SCALE GENOMIC DNA]</scope>
    <source>
        <strain evidence="4 5">DSM 26515</strain>
    </source>
</reference>
<dbReference type="InterPro" id="IPR018030">
    <property type="entry name" value="Fimbrial_membr_usher_CS"/>
</dbReference>
<dbReference type="Gene3D" id="2.60.40.2610">
    <property type="entry name" value="Outer membrane usher protein FimD, plug domain"/>
    <property type="match status" value="1"/>
</dbReference>
<dbReference type="GO" id="GO:0009279">
    <property type="term" value="C:cell outer membrane"/>
    <property type="evidence" value="ECO:0007669"/>
    <property type="project" value="UniProtKB-SubCell"/>
</dbReference>
<dbReference type="Pfam" id="PF11741">
    <property type="entry name" value="AMIN"/>
    <property type="match status" value="1"/>
</dbReference>
<comment type="similarity">
    <text evidence="1">Belongs to the fimbrial export usher family.</text>
</comment>
<dbReference type="Proteomes" id="UP000199420">
    <property type="component" value="Unassembled WGS sequence"/>
</dbReference>
<dbReference type="Gene3D" id="2.60.40.3110">
    <property type="match status" value="1"/>
</dbReference>
<keyword evidence="1" id="KW-0998">Cell outer membrane</keyword>
<keyword evidence="1" id="KW-0813">Transport</keyword>
<keyword evidence="1" id="KW-0812">Transmembrane</keyword>
<dbReference type="PROSITE" id="PS01151">
    <property type="entry name" value="FIMBRIAL_USHER"/>
    <property type="match status" value="1"/>
</dbReference>
<keyword evidence="1" id="KW-1029">Fimbrium biogenesis</keyword>
<feature type="domain" description="AMIN" evidence="2">
    <location>
        <begin position="161"/>
        <end position="256"/>
    </location>
</feature>
<dbReference type="GO" id="GO:0009297">
    <property type="term" value="P:pilus assembly"/>
    <property type="evidence" value="ECO:0007669"/>
    <property type="project" value="InterPro"/>
</dbReference>
<evidence type="ECO:0000259" key="3">
    <source>
        <dbReference type="Pfam" id="PF13953"/>
    </source>
</evidence>
<comment type="subcellular location">
    <subcellularLocation>
        <location evidence="1">Cell outer membrane</location>
        <topology evidence="1">Multi-pass membrane protein</topology>
    </subcellularLocation>
</comment>
<keyword evidence="1" id="KW-0472">Membrane</keyword>
<feature type="domain" description="PapC-like C-terminal" evidence="3">
    <location>
        <begin position="963"/>
        <end position="1022"/>
    </location>
</feature>
<proteinExistence type="inferred from homology"/>
<evidence type="ECO:0000313" key="5">
    <source>
        <dbReference type="Proteomes" id="UP000199420"/>
    </source>
</evidence>
<dbReference type="PANTHER" id="PTHR30451">
    <property type="entry name" value="OUTER MEMBRANE USHER PROTEIN"/>
    <property type="match status" value="1"/>
</dbReference>
<sequence>MHVRAVRVGMDPSHTRVVIESDQPIRAHMTDEGSGGSLQIKLDSVDTGRVLAGLARAIGANNPFLLGASVEKSANGVRLVLPTRGAVRTRLFNLKADDGFGDRLVLDVFPADPETRRTANPASVASIPARIALASDTLAPLAEQGDGRSARILDTRVGIAADRVRLVLESDRPITARVVRPTAPGALSIELGDVRLDQALLDLPGKIRPNPYLTTVRIERDASGTRMQLLAPASVEPQLFYLAPGAGHGQRLVIDVFPEQALPAAPPTKVPPQSTEVVKAAPAPATPAPSPVPSPGQTPAGLAEAWFEVHVNGTPQDTTMVLKGNDGAIFVQPDDLQRWRLNVTCGKKIEHGGISYCPLSEVKGLTYHVDESLGLLSVSVPATLLAENHLSGMSLGSDQPTPSPPGAYLNYDVFAGREDHGPTSTSAALDTGVFGRWGSGTNTILSRQGGSLSQTIRLDTSFTRDQPDRMASLRLGDTISSGSAWGRAVRMGGVQWATNFSTRPTFVTFPLPTVDGVAAAPSTVDYYVNDALRLRREVPSGPFTIQDLPVVTGAGEVRMVVRDLLGREQVVSQPFYASSGILAKGLRDYSYELGFERRNYGVSSNDYGKPMAVATERRGLSSHFTGEAHAEWLPDQQTLGLSGELLIGNLGVLSFSAAGSHDQDGRGGLMELGFQRQSAYFSWGARSQVTTPGFTQLGYEAPACPPQQMSSAYFSVGAPRFGSFGMSYTHQAYREREDVELLGASYSRALGRLGYMSLSALRFLGGDGSTLVSMTFTAPLGPTDSVSLNGQVHAGSSGGALQYQHNLPAGSGAGWRLQAGLSPDDPSLAELALQNDVGTYTLGAAQSQGQRAYQASVRGGLALLANRVYPSRHIDDSFAVVQVPGFSGVRVYADNQPVAVTDEKGYALIPRLRPYQRNPIRIEQADLPLDADIQGLQLDAVPYSHSAVALTFPVTAARGAIVVVKLEDGSFIPAGATITLEGNPTPFPVGFQGEAYLTGLSAANRLHASWRGQSCTMTAALPATNDPLPRIGPLICRGVRP</sequence>
<dbReference type="InterPro" id="IPR000015">
    <property type="entry name" value="Fimb_usher"/>
</dbReference>
<dbReference type="InterPro" id="IPR043142">
    <property type="entry name" value="PapC-like_C_sf"/>
</dbReference>
<dbReference type="Pfam" id="PF13953">
    <property type="entry name" value="PapC_C"/>
    <property type="match status" value="1"/>
</dbReference>
<dbReference type="InterPro" id="IPR025949">
    <property type="entry name" value="PapC-like_C"/>
</dbReference>
<dbReference type="AlphaFoldDB" id="A0A1H6U7T6"/>
<dbReference type="InterPro" id="IPR021731">
    <property type="entry name" value="AMIN_dom"/>
</dbReference>
<name>A0A1H6U7T6_9GAMM</name>
<evidence type="ECO:0000313" key="4">
    <source>
        <dbReference type="EMBL" id="SEI88409.1"/>
    </source>
</evidence>
<dbReference type="Gene3D" id="2.60.40.3500">
    <property type="match status" value="2"/>
</dbReference>
<dbReference type="Pfam" id="PF00577">
    <property type="entry name" value="Usher"/>
    <property type="match status" value="2"/>
</dbReference>
<evidence type="ECO:0000256" key="1">
    <source>
        <dbReference type="RuleBase" id="RU003884"/>
    </source>
</evidence>
<keyword evidence="5" id="KW-1185">Reference proteome</keyword>
<evidence type="ECO:0000259" key="2">
    <source>
        <dbReference type="Pfam" id="PF11741"/>
    </source>
</evidence>
<protein>
    <submittedName>
        <fullName evidence="4">Outer membrane usher protein</fullName>
    </submittedName>
</protein>
<dbReference type="STRING" id="529704.SAMN02927913_1800"/>
<dbReference type="GO" id="GO:0015473">
    <property type="term" value="F:fimbrial usher porin activity"/>
    <property type="evidence" value="ECO:0007669"/>
    <property type="project" value="InterPro"/>
</dbReference>
<dbReference type="Gene3D" id="2.60.40.2070">
    <property type="match status" value="1"/>
</dbReference>
<accession>A0A1H6U7T6</accession>
<gene>
    <name evidence="4" type="ORF">SAMN04487997_1924</name>
</gene>
<dbReference type="EMBL" id="FNYC01000003">
    <property type="protein sequence ID" value="SEI88409.1"/>
    <property type="molecule type" value="Genomic_DNA"/>
</dbReference>
<dbReference type="InterPro" id="IPR042186">
    <property type="entry name" value="FimD_plug_dom"/>
</dbReference>
<organism evidence="4 5">
    <name type="scientific">Frateuria terrea</name>
    <dbReference type="NCBI Taxonomy" id="529704"/>
    <lineage>
        <taxon>Bacteria</taxon>
        <taxon>Pseudomonadati</taxon>
        <taxon>Pseudomonadota</taxon>
        <taxon>Gammaproteobacteria</taxon>
        <taxon>Lysobacterales</taxon>
        <taxon>Rhodanobacteraceae</taxon>
        <taxon>Frateuria</taxon>
    </lineage>
</organism>